<protein>
    <submittedName>
        <fullName evidence="1">Uncharacterized protein</fullName>
    </submittedName>
</protein>
<evidence type="ECO:0000313" key="1">
    <source>
        <dbReference type="EnsemblPlants" id="ORUFI04G08520.1"/>
    </source>
</evidence>
<keyword evidence="2" id="KW-1185">Reference proteome</keyword>
<reference evidence="2" key="1">
    <citation type="submission" date="2013-06" db="EMBL/GenBank/DDBJ databases">
        <authorList>
            <person name="Zhao Q."/>
        </authorList>
    </citation>
    <scope>NUCLEOTIDE SEQUENCE</scope>
    <source>
        <strain evidence="2">cv. W1943</strain>
    </source>
</reference>
<dbReference type="Gramene" id="ORUFI04G08520.1">
    <property type="protein sequence ID" value="ORUFI04G08520.1"/>
    <property type="gene ID" value="ORUFI04G08520"/>
</dbReference>
<proteinExistence type="predicted"/>
<dbReference type="EnsemblPlants" id="ORUFI04G08520.1">
    <property type="protein sequence ID" value="ORUFI04G08520.1"/>
    <property type="gene ID" value="ORUFI04G08520"/>
</dbReference>
<dbReference type="HOGENOM" id="CLU_2430889_0_0_1"/>
<name>A0A0E0P794_ORYRU</name>
<reference evidence="1" key="2">
    <citation type="submission" date="2015-06" db="UniProtKB">
        <authorList>
            <consortium name="EnsemblPlants"/>
        </authorList>
    </citation>
    <scope>IDENTIFICATION</scope>
</reference>
<dbReference type="Proteomes" id="UP000008022">
    <property type="component" value="Unassembled WGS sequence"/>
</dbReference>
<sequence>MYLRIQSAGDDDTSAVTVFGGEATRGAAGPLLSSGHMVSSNTHNVRMLGLNVKAHNVKGMAGFAVGLAAMVVYRAEAQWNVGMRPAPKDRQ</sequence>
<accession>A0A0E0P794</accession>
<organism evidence="1 2">
    <name type="scientific">Oryza rufipogon</name>
    <name type="common">Brownbeard rice</name>
    <name type="synonym">Asian wild rice</name>
    <dbReference type="NCBI Taxonomy" id="4529"/>
    <lineage>
        <taxon>Eukaryota</taxon>
        <taxon>Viridiplantae</taxon>
        <taxon>Streptophyta</taxon>
        <taxon>Embryophyta</taxon>
        <taxon>Tracheophyta</taxon>
        <taxon>Spermatophyta</taxon>
        <taxon>Magnoliopsida</taxon>
        <taxon>Liliopsida</taxon>
        <taxon>Poales</taxon>
        <taxon>Poaceae</taxon>
        <taxon>BOP clade</taxon>
        <taxon>Oryzoideae</taxon>
        <taxon>Oryzeae</taxon>
        <taxon>Oryzinae</taxon>
        <taxon>Oryza</taxon>
    </lineage>
</organism>
<dbReference type="AlphaFoldDB" id="A0A0E0P794"/>
<evidence type="ECO:0000313" key="2">
    <source>
        <dbReference type="Proteomes" id="UP000008022"/>
    </source>
</evidence>